<evidence type="ECO:0000313" key="4">
    <source>
        <dbReference type="Proteomes" id="UP001283341"/>
    </source>
</evidence>
<protein>
    <submittedName>
        <fullName evidence="3">Uncharacterized protein</fullName>
    </submittedName>
</protein>
<feature type="transmembrane region" description="Helical" evidence="2">
    <location>
        <begin position="103"/>
        <end position="123"/>
    </location>
</feature>
<feature type="compositionally biased region" description="Polar residues" evidence="1">
    <location>
        <begin position="47"/>
        <end position="60"/>
    </location>
</feature>
<evidence type="ECO:0000256" key="1">
    <source>
        <dbReference type="SAM" id="MobiDB-lite"/>
    </source>
</evidence>
<keyword evidence="2" id="KW-0472">Membrane</keyword>
<name>A0AAE0IDA3_9PEZI</name>
<sequence>MIRNANWVAALAGARKFSGETDWLPATASEPDHASSPGWEHPESKTADNTTTRNDETNIPPTVFESSHPLLDDDNTNKQEEEEEKQKEVTRAITLCIAARTSFAATVFIPIVLMLAVTAAIFYDALSKKGDKMQAVEGGGIIIRHIVSKPPGSARCLQGHGLFAVKGGV</sequence>
<reference evidence="3" key="2">
    <citation type="submission" date="2023-06" db="EMBL/GenBank/DDBJ databases">
        <authorList>
            <consortium name="Lawrence Berkeley National Laboratory"/>
            <person name="Haridas S."/>
            <person name="Hensen N."/>
            <person name="Bonometti L."/>
            <person name="Westerberg I."/>
            <person name="Brannstrom I.O."/>
            <person name="Guillou S."/>
            <person name="Cros-Aarteil S."/>
            <person name="Calhoun S."/>
            <person name="Kuo A."/>
            <person name="Mondo S."/>
            <person name="Pangilinan J."/>
            <person name="Riley R."/>
            <person name="Labutti K."/>
            <person name="Andreopoulos B."/>
            <person name="Lipzen A."/>
            <person name="Chen C."/>
            <person name="Yanf M."/>
            <person name="Daum C."/>
            <person name="Ng V."/>
            <person name="Clum A."/>
            <person name="Steindorff A."/>
            <person name="Ohm R."/>
            <person name="Martin F."/>
            <person name="Silar P."/>
            <person name="Natvig D."/>
            <person name="Lalanne C."/>
            <person name="Gautier V."/>
            <person name="Ament-Velasquez S.L."/>
            <person name="Kruys A."/>
            <person name="Hutchinson M.I."/>
            <person name="Powell A.J."/>
            <person name="Barry K."/>
            <person name="Miller A.N."/>
            <person name="Grigoriev I.V."/>
            <person name="Debuchy R."/>
            <person name="Gladieux P."/>
            <person name="Thoren M.H."/>
            <person name="Johannesson H."/>
        </authorList>
    </citation>
    <scope>NUCLEOTIDE SEQUENCE</scope>
    <source>
        <strain evidence="3">CBS 118394</strain>
    </source>
</reference>
<dbReference type="EMBL" id="JAUEDM010000003">
    <property type="protein sequence ID" value="KAK3322852.1"/>
    <property type="molecule type" value="Genomic_DNA"/>
</dbReference>
<evidence type="ECO:0000313" key="3">
    <source>
        <dbReference type="EMBL" id="KAK3322852.1"/>
    </source>
</evidence>
<accession>A0AAE0IDA3</accession>
<comment type="caution">
    <text evidence="3">The sequence shown here is derived from an EMBL/GenBank/DDBJ whole genome shotgun (WGS) entry which is preliminary data.</text>
</comment>
<reference evidence="3" key="1">
    <citation type="journal article" date="2023" name="Mol. Phylogenet. Evol.">
        <title>Genome-scale phylogeny and comparative genomics of the fungal order Sordariales.</title>
        <authorList>
            <person name="Hensen N."/>
            <person name="Bonometti L."/>
            <person name="Westerberg I."/>
            <person name="Brannstrom I.O."/>
            <person name="Guillou S."/>
            <person name="Cros-Aarteil S."/>
            <person name="Calhoun S."/>
            <person name="Haridas S."/>
            <person name="Kuo A."/>
            <person name="Mondo S."/>
            <person name="Pangilinan J."/>
            <person name="Riley R."/>
            <person name="LaButti K."/>
            <person name="Andreopoulos B."/>
            <person name="Lipzen A."/>
            <person name="Chen C."/>
            <person name="Yan M."/>
            <person name="Daum C."/>
            <person name="Ng V."/>
            <person name="Clum A."/>
            <person name="Steindorff A."/>
            <person name="Ohm R.A."/>
            <person name="Martin F."/>
            <person name="Silar P."/>
            <person name="Natvig D.O."/>
            <person name="Lalanne C."/>
            <person name="Gautier V."/>
            <person name="Ament-Velasquez S.L."/>
            <person name="Kruys A."/>
            <person name="Hutchinson M.I."/>
            <person name="Powell A.J."/>
            <person name="Barry K."/>
            <person name="Miller A.N."/>
            <person name="Grigoriev I.V."/>
            <person name="Debuchy R."/>
            <person name="Gladieux P."/>
            <person name="Hiltunen Thoren M."/>
            <person name="Johannesson H."/>
        </authorList>
    </citation>
    <scope>NUCLEOTIDE SEQUENCE</scope>
    <source>
        <strain evidence="3">CBS 118394</strain>
    </source>
</reference>
<organism evidence="3 4">
    <name type="scientific">Apodospora peruviana</name>
    <dbReference type="NCBI Taxonomy" id="516989"/>
    <lineage>
        <taxon>Eukaryota</taxon>
        <taxon>Fungi</taxon>
        <taxon>Dikarya</taxon>
        <taxon>Ascomycota</taxon>
        <taxon>Pezizomycotina</taxon>
        <taxon>Sordariomycetes</taxon>
        <taxon>Sordariomycetidae</taxon>
        <taxon>Sordariales</taxon>
        <taxon>Lasiosphaeriaceae</taxon>
        <taxon>Apodospora</taxon>
    </lineage>
</organism>
<keyword evidence="4" id="KW-1185">Reference proteome</keyword>
<evidence type="ECO:0000256" key="2">
    <source>
        <dbReference type="SAM" id="Phobius"/>
    </source>
</evidence>
<keyword evidence="2" id="KW-0812">Transmembrane</keyword>
<keyword evidence="2" id="KW-1133">Transmembrane helix</keyword>
<dbReference type="AlphaFoldDB" id="A0AAE0IDA3"/>
<dbReference type="Proteomes" id="UP001283341">
    <property type="component" value="Unassembled WGS sequence"/>
</dbReference>
<feature type="region of interest" description="Disordered" evidence="1">
    <location>
        <begin position="23"/>
        <end position="86"/>
    </location>
</feature>
<gene>
    <name evidence="3" type="ORF">B0H66DRAFT_532168</name>
</gene>
<proteinExistence type="predicted"/>
<feature type="compositionally biased region" description="Basic and acidic residues" evidence="1">
    <location>
        <begin position="75"/>
        <end position="86"/>
    </location>
</feature>